<dbReference type="OrthoDB" id="299637at2"/>
<evidence type="ECO:0000313" key="1">
    <source>
        <dbReference type="EMBL" id="QDV52132.1"/>
    </source>
</evidence>
<dbReference type="RefSeq" id="WP_145311498.1">
    <property type="nucleotide sequence ID" value="NZ_CP037452.1"/>
</dbReference>
<organism evidence="1 2">
    <name type="scientific">Gimesia fumaroli</name>
    <dbReference type="NCBI Taxonomy" id="2527976"/>
    <lineage>
        <taxon>Bacteria</taxon>
        <taxon>Pseudomonadati</taxon>
        <taxon>Planctomycetota</taxon>
        <taxon>Planctomycetia</taxon>
        <taxon>Planctomycetales</taxon>
        <taxon>Planctomycetaceae</taxon>
        <taxon>Gimesia</taxon>
    </lineage>
</organism>
<dbReference type="EMBL" id="CP037452">
    <property type="protein sequence ID" value="QDV52132.1"/>
    <property type="molecule type" value="Genomic_DNA"/>
</dbReference>
<protein>
    <submittedName>
        <fullName evidence="1">Uncharacterized protein</fullName>
    </submittedName>
</protein>
<evidence type="ECO:0000313" key="2">
    <source>
        <dbReference type="Proteomes" id="UP000318313"/>
    </source>
</evidence>
<name>A0A518IGB1_9PLAN</name>
<proteinExistence type="predicted"/>
<dbReference type="Proteomes" id="UP000318313">
    <property type="component" value="Chromosome"/>
</dbReference>
<dbReference type="AlphaFoldDB" id="A0A518IGB1"/>
<dbReference type="KEGG" id="gfm:Enr17x_41920"/>
<reference evidence="1 2" key="1">
    <citation type="submission" date="2019-03" db="EMBL/GenBank/DDBJ databases">
        <title>Deep-cultivation of Planctomycetes and their phenomic and genomic characterization uncovers novel biology.</title>
        <authorList>
            <person name="Wiegand S."/>
            <person name="Jogler M."/>
            <person name="Boedeker C."/>
            <person name="Pinto D."/>
            <person name="Vollmers J."/>
            <person name="Rivas-Marin E."/>
            <person name="Kohn T."/>
            <person name="Peeters S.H."/>
            <person name="Heuer A."/>
            <person name="Rast P."/>
            <person name="Oberbeckmann S."/>
            <person name="Bunk B."/>
            <person name="Jeske O."/>
            <person name="Meyerdierks A."/>
            <person name="Storesund J.E."/>
            <person name="Kallscheuer N."/>
            <person name="Luecker S."/>
            <person name="Lage O.M."/>
            <person name="Pohl T."/>
            <person name="Merkel B.J."/>
            <person name="Hornburger P."/>
            <person name="Mueller R.-W."/>
            <person name="Bruemmer F."/>
            <person name="Labrenz M."/>
            <person name="Spormann A.M."/>
            <person name="Op den Camp H."/>
            <person name="Overmann J."/>
            <person name="Amann R."/>
            <person name="Jetten M.S.M."/>
            <person name="Mascher T."/>
            <person name="Medema M.H."/>
            <person name="Devos D.P."/>
            <person name="Kaster A.-K."/>
            <person name="Ovreas L."/>
            <person name="Rohde M."/>
            <person name="Galperin M.Y."/>
            <person name="Jogler C."/>
        </authorList>
    </citation>
    <scope>NUCLEOTIDE SEQUENCE [LARGE SCALE GENOMIC DNA]</scope>
    <source>
        <strain evidence="1 2">Enr17</strain>
    </source>
</reference>
<gene>
    <name evidence="1" type="ORF">Enr17x_41920</name>
</gene>
<accession>A0A518IGB1</accession>
<keyword evidence="2" id="KW-1185">Reference proteome</keyword>
<sequence>MKRRKKTITLELEHEDWWSLNRFAARENKSLRGLSMDQLKPVLAIAKKMFPYHSEIGPEPKQADRPKVH</sequence>